<evidence type="ECO:0000313" key="2">
    <source>
        <dbReference type="EMBL" id="AUX42656.1"/>
    </source>
</evidence>
<protein>
    <submittedName>
        <fullName evidence="2">Uncharacterized protein</fullName>
    </submittedName>
</protein>
<evidence type="ECO:0000256" key="1">
    <source>
        <dbReference type="SAM" id="MobiDB-lite"/>
    </source>
</evidence>
<accession>A0A2L0ETM9</accession>
<reference evidence="2 3" key="1">
    <citation type="submission" date="2015-09" db="EMBL/GenBank/DDBJ databases">
        <title>Sorangium comparison.</title>
        <authorList>
            <person name="Zaburannyi N."/>
            <person name="Bunk B."/>
            <person name="Overmann J."/>
            <person name="Mueller R."/>
        </authorList>
    </citation>
    <scope>NUCLEOTIDE SEQUENCE [LARGE SCALE GENOMIC DNA]</scope>
    <source>
        <strain evidence="2 3">So ce26</strain>
    </source>
</reference>
<feature type="region of interest" description="Disordered" evidence="1">
    <location>
        <begin position="43"/>
        <end position="72"/>
    </location>
</feature>
<dbReference type="SUPFAM" id="SSF103088">
    <property type="entry name" value="OmpA-like"/>
    <property type="match status" value="1"/>
</dbReference>
<dbReference type="Proteomes" id="UP000238348">
    <property type="component" value="Chromosome"/>
</dbReference>
<organism evidence="2 3">
    <name type="scientific">Sorangium cellulosum</name>
    <name type="common">Polyangium cellulosum</name>
    <dbReference type="NCBI Taxonomy" id="56"/>
    <lineage>
        <taxon>Bacteria</taxon>
        <taxon>Pseudomonadati</taxon>
        <taxon>Myxococcota</taxon>
        <taxon>Polyangia</taxon>
        <taxon>Polyangiales</taxon>
        <taxon>Polyangiaceae</taxon>
        <taxon>Sorangium</taxon>
    </lineage>
</organism>
<feature type="compositionally biased region" description="Low complexity" evidence="1">
    <location>
        <begin position="43"/>
        <end position="57"/>
    </location>
</feature>
<dbReference type="InterPro" id="IPR036737">
    <property type="entry name" value="OmpA-like_sf"/>
</dbReference>
<proteinExistence type="predicted"/>
<dbReference type="AlphaFoldDB" id="A0A2L0ETM9"/>
<name>A0A2L0ETM9_SORCE</name>
<dbReference type="EMBL" id="CP012673">
    <property type="protein sequence ID" value="AUX42656.1"/>
    <property type="molecule type" value="Genomic_DNA"/>
</dbReference>
<evidence type="ECO:0000313" key="3">
    <source>
        <dbReference type="Proteomes" id="UP000238348"/>
    </source>
</evidence>
<sequence length="414" mass="43138">MDAANGGSRLTRVVPWRVCRERAARALGVTALVALAACGSPQPAAPQAGAPSGGAPPASRPGREPAGQASRAPVSGVLAAPRLLRCPAPGGAATWNDWVMAPDRRVCCAPRAPIPGWTAATRMSCLEAVSPGLAAEPSYIVLGVQPQTFVESVPFEPGSTRITSLSALGMAANILAHYPDAHLFALGTTRCGEAPSEAAAARLAADRVSAVRRELERLGRPASQLVTEDRAAFLRSREDLSHESALRLLDAPAVLLYSHHAPAPAKQRPGPLMGDVCLSGATATLALPAQLHGDSLTVETCHAARCAAARLALDTLGAGNSVAFALDGELSAGALFTWLEPSGPVLQVRTVIEDEATLASGDWLSLRVRVDDSLVARLEQPLKYTRQTYSSSRRVPASRLTCLQARVEGDAPPP</sequence>
<gene>
    <name evidence="2" type="ORF">SOCE26_040890</name>
</gene>